<dbReference type="AlphaFoldDB" id="A0A835JC80"/>
<organism evidence="1 2">
    <name type="scientific">Salix dunnii</name>
    <dbReference type="NCBI Taxonomy" id="1413687"/>
    <lineage>
        <taxon>Eukaryota</taxon>
        <taxon>Viridiplantae</taxon>
        <taxon>Streptophyta</taxon>
        <taxon>Embryophyta</taxon>
        <taxon>Tracheophyta</taxon>
        <taxon>Spermatophyta</taxon>
        <taxon>Magnoliopsida</taxon>
        <taxon>eudicotyledons</taxon>
        <taxon>Gunneridae</taxon>
        <taxon>Pentapetalae</taxon>
        <taxon>rosids</taxon>
        <taxon>fabids</taxon>
        <taxon>Malpighiales</taxon>
        <taxon>Salicaceae</taxon>
        <taxon>Saliceae</taxon>
        <taxon>Salix</taxon>
    </lineage>
</organism>
<accession>A0A835JC80</accession>
<evidence type="ECO:0000313" key="2">
    <source>
        <dbReference type="Proteomes" id="UP000657918"/>
    </source>
</evidence>
<comment type="caution">
    <text evidence="1">The sequence shown here is derived from an EMBL/GenBank/DDBJ whole genome shotgun (WGS) entry which is preliminary data.</text>
</comment>
<dbReference type="Proteomes" id="UP000657918">
    <property type="component" value="Chromosome 16"/>
</dbReference>
<sequence length="62" mass="7027">MSLQYLAISECEALSSFPECLSSFMHLTEINLRHRLTEEDINGANRSNLNGYRVSLEKPPLS</sequence>
<proteinExistence type="predicted"/>
<name>A0A835JC80_9ROSI</name>
<protein>
    <submittedName>
        <fullName evidence="1">Uncharacterized protein</fullName>
    </submittedName>
</protein>
<evidence type="ECO:0000313" key="1">
    <source>
        <dbReference type="EMBL" id="KAF9665684.1"/>
    </source>
</evidence>
<gene>
    <name evidence="1" type="ORF">SADUNF_Sadunf16G0149000</name>
</gene>
<dbReference type="EMBL" id="JADGMS010000016">
    <property type="protein sequence ID" value="KAF9665684.1"/>
    <property type="molecule type" value="Genomic_DNA"/>
</dbReference>
<keyword evidence="2" id="KW-1185">Reference proteome</keyword>
<reference evidence="1 2" key="1">
    <citation type="submission" date="2020-10" db="EMBL/GenBank/DDBJ databases">
        <title>Plant Genome Project.</title>
        <authorList>
            <person name="Zhang R.-G."/>
        </authorList>
    </citation>
    <scope>NUCLEOTIDE SEQUENCE [LARGE SCALE GENOMIC DNA]</scope>
    <source>
        <strain evidence="1">FAFU-HL-1</strain>
        <tissue evidence="1">Leaf</tissue>
    </source>
</reference>